<dbReference type="SUPFAM" id="SSF54427">
    <property type="entry name" value="NTF2-like"/>
    <property type="match status" value="1"/>
</dbReference>
<reference evidence="3" key="1">
    <citation type="journal article" date="2019" name="Int. J. Syst. Evol. Microbiol.">
        <title>The Global Catalogue of Microorganisms (GCM) 10K type strain sequencing project: providing services to taxonomists for standard genome sequencing and annotation.</title>
        <authorList>
            <consortium name="The Broad Institute Genomics Platform"/>
            <consortium name="The Broad Institute Genome Sequencing Center for Infectious Disease"/>
            <person name="Wu L."/>
            <person name="Ma J."/>
        </authorList>
    </citation>
    <scope>NUCLEOTIDE SEQUENCE [LARGE SCALE GENOMIC DNA]</scope>
    <source>
        <strain evidence="3">JCM 17979</strain>
    </source>
</reference>
<gene>
    <name evidence="2" type="ORF">GCM10023200_26620</name>
</gene>
<dbReference type="Gene3D" id="3.10.450.50">
    <property type="match status" value="1"/>
</dbReference>
<dbReference type="RefSeq" id="WP_345415081.1">
    <property type="nucleotide sequence ID" value="NZ_BAABHO010000018.1"/>
</dbReference>
<dbReference type="Proteomes" id="UP001500928">
    <property type="component" value="Unassembled WGS sequence"/>
</dbReference>
<evidence type="ECO:0000259" key="1">
    <source>
        <dbReference type="Pfam" id="PF13577"/>
    </source>
</evidence>
<name>A0ABP9B4M1_9PSEU</name>
<dbReference type="Pfam" id="PF13577">
    <property type="entry name" value="SnoaL_4"/>
    <property type="match status" value="1"/>
</dbReference>
<sequence length="141" mass="15507">MPTAEDRAEIVQATHLYARGLDRFDPKEALSAYTDDAVWDATGVGLERYEGREQVLAFFERDAGSMAEQFHVITNHVVEFDDDDHAHGTNYVLAEGTTTGGASIRAAALNVDTYRRTADGWKIASRVISPLTAPQMEGFEA</sequence>
<comment type="caution">
    <text evidence="2">The sequence shown here is derived from an EMBL/GenBank/DDBJ whole genome shotgun (WGS) entry which is preliminary data.</text>
</comment>
<feature type="domain" description="SnoaL-like" evidence="1">
    <location>
        <begin position="3"/>
        <end position="126"/>
    </location>
</feature>
<evidence type="ECO:0000313" key="3">
    <source>
        <dbReference type="Proteomes" id="UP001500928"/>
    </source>
</evidence>
<organism evidence="2 3">
    <name type="scientific">Actinomycetospora chlora</name>
    <dbReference type="NCBI Taxonomy" id="663608"/>
    <lineage>
        <taxon>Bacteria</taxon>
        <taxon>Bacillati</taxon>
        <taxon>Actinomycetota</taxon>
        <taxon>Actinomycetes</taxon>
        <taxon>Pseudonocardiales</taxon>
        <taxon>Pseudonocardiaceae</taxon>
        <taxon>Actinomycetospora</taxon>
    </lineage>
</organism>
<protein>
    <submittedName>
        <fullName evidence="2">Nuclear transport factor 2 family protein</fullName>
    </submittedName>
</protein>
<dbReference type="InterPro" id="IPR032710">
    <property type="entry name" value="NTF2-like_dom_sf"/>
</dbReference>
<keyword evidence="3" id="KW-1185">Reference proteome</keyword>
<dbReference type="EMBL" id="BAABHO010000018">
    <property type="protein sequence ID" value="GAA4790358.1"/>
    <property type="molecule type" value="Genomic_DNA"/>
</dbReference>
<proteinExistence type="predicted"/>
<evidence type="ECO:0000313" key="2">
    <source>
        <dbReference type="EMBL" id="GAA4790358.1"/>
    </source>
</evidence>
<accession>A0ABP9B4M1</accession>
<dbReference type="InterPro" id="IPR037401">
    <property type="entry name" value="SnoaL-like"/>
</dbReference>
<dbReference type="CDD" id="cd00531">
    <property type="entry name" value="NTF2_like"/>
    <property type="match status" value="1"/>
</dbReference>